<feature type="region of interest" description="Disordered" evidence="1">
    <location>
        <begin position="1"/>
        <end position="60"/>
    </location>
</feature>
<evidence type="ECO:0000256" key="1">
    <source>
        <dbReference type="SAM" id="MobiDB-lite"/>
    </source>
</evidence>
<evidence type="ECO:0000313" key="3">
    <source>
        <dbReference type="Proteomes" id="UP001140560"/>
    </source>
</evidence>
<organism evidence="2 3">
    <name type="scientific">Neocucurbitaria cava</name>
    <dbReference type="NCBI Taxonomy" id="798079"/>
    <lineage>
        <taxon>Eukaryota</taxon>
        <taxon>Fungi</taxon>
        <taxon>Dikarya</taxon>
        <taxon>Ascomycota</taxon>
        <taxon>Pezizomycotina</taxon>
        <taxon>Dothideomycetes</taxon>
        <taxon>Pleosporomycetidae</taxon>
        <taxon>Pleosporales</taxon>
        <taxon>Pleosporineae</taxon>
        <taxon>Cucurbitariaceae</taxon>
        <taxon>Neocucurbitaria</taxon>
    </lineage>
</organism>
<feature type="compositionally biased region" description="Polar residues" evidence="1">
    <location>
        <begin position="39"/>
        <end position="53"/>
    </location>
</feature>
<sequence length="187" mass="20284">MRRSNSETSLPSETPLPSETQIQQLESLPSPIETRHTDGATSSPATIARTLSRNSDRPAPTPPDAAFYRWFGLLADDAALADANDPSLSLWAPPTGAAGANAPQSFINGLSVKTFRERYAIPRAVAPCLSLAPSIESTSRHSWHGTEPAQLSRDELDLFRNFVVDVSVWVSTGYYSMPSVDAEQKDL</sequence>
<proteinExistence type="predicted"/>
<name>A0A9W9CJ01_9PLEO</name>
<dbReference type="EMBL" id="JAPEUY010000016">
    <property type="protein sequence ID" value="KAJ4364953.1"/>
    <property type="molecule type" value="Genomic_DNA"/>
</dbReference>
<comment type="caution">
    <text evidence="2">The sequence shown here is derived from an EMBL/GenBank/DDBJ whole genome shotgun (WGS) entry which is preliminary data.</text>
</comment>
<gene>
    <name evidence="2" type="ORF">N0V83_008569</name>
</gene>
<dbReference type="Proteomes" id="UP001140560">
    <property type="component" value="Unassembled WGS sequence"/>
</dbReference>
<protein>
    <submittedName>
        <fullName evidence="2">Uncharacterized protein</fullName>
    </submittedName>
</protein>
<evidence type="ECO:0000313" key="2">
    <source>
        <dbReference type="EMBL" id="KAJ4364953.1"/>
    </source>
</evidence>
<accession>A0A9W9CJ01</accession>
<reference evidence="2" key="1">
    <citation type="submission" date="2022-10" db="EMBL/GenBank/DDBJ databases">
        <title>Tapping the CABI collections for fungal endophytes: first genome assemblies for Collariella, Neodidymelliopsis, Ascochyta clinopodiicola, Didymella pomorum, Didymosphaeria variabile, Neocosmospora piperis and Neocucurbitaria cava.</title>
        <authorList>
            <person name="Hill R."/>
        </authorList>
    </citation>
    <scope>NUCLEOTIDE SEQUENCE</scope>
    <source>
        <strain evidence="2">IMI 356814</strain>
    </source>
</reference>
<dbReference type="AlphaFoldDB" id="A0A9W9CJ01"/>
<keyword evidence="3" id="KW-1185">Reference proteome</keyword>
<feature type="compositionally biased region" description="Polar residues" evidence="1">
    <location>
        <begin position="1"/>
        <end position="27"/>
    </location>
</feature>